<evidence type="ECO:0000256" key="3">
    <source>
        <dbReference type="ARBA" id="ARBA00012556"/>
    </source>
</evidence>
<sequence length="373" mass="42599">MKKIKTWWMSFILLCGLTTVSCNDDDNPTFPEQPENTDPTGGYDMTGFARGADVSWLTEMEASGRRFYDSTGVERECMELLRELGMNSVRLRVWVNPTDGWCNKQDVLVKAWRASQLGYRLMIDFHYSDEWADPGDQKKPVAWENYSLTELEQAVADHTTDVLSALKAQNIDVEWVQVGNETRYGMLWNDGFTEYDYSNAANFAQLINAGYDAVKTVYPDAQVIIHIDKGNRPQYYNGLFDALKAANAKWDIIGMSLYPGEDPSDTNGLTEWDPIDENGNTWMQQNDVCIANMKALIEKYSTKVMMCEIGIPWNYEEAEAFYTDFITKAKQVEGCLGVFAWEPQCYGGWKSYHKGMFDDDGRPMTSLNAFKRD</sequence>
<evidence type="ECO:0000256" key="5">
    <source>
        <dbReference type="ARBA" id="ARBA00023295"/>
    </source>
</evidence>
<comment type="similarity">
    <text evidence="2 6">Belongs to the glycosyl hydrolase 53 family.</text>
</comment>
<dbReference type="GO" id="GO:0031218">
    <property type="term" value="F:arabinogalactan endo-1,4-beta-galactosidase activity"/>
    <property type="evidence" value="ECO:0007669"/>
    <property type="project" value="UniProtKB-EC"/>
</dbReference>
<dbReference type="Pfam" id="PF07745">
    <property type="entry name" value="Glyco_hydro_53"/>
    <property type="match status" value="1"/>
</dbReference>
<dbReference type="PROSITE" id="PS51257">
    <property type="entry name" value="PROKAR_LIPOPROTEIN"/>
    <property type="match status" value="1"/>
</dbReference>
<keyword evidence="5 6" id="KW-0326">Glycosidase</keyword>
<evidence type="ECO:0000256" key="4">
    <source>
        <dbReference type="ARBA" id="ARBA00022801"/>
    </source>
</evidence>
<dbReference type="InterPro" id="IPR017853">
    <property type="entry name" value="GH"/>
</dbReference>
<dbReference type="GO" id="GO:0045490">
    <property type="term" value="P:pectin catabolic process"/>
    <property type="evidence" value="ECO:0007669"/>
    <property type="project" value="TreeGrafter"/>
</dbReference>
<dbReference type="Gene3D" id="3.20.20.80">
    <property type="entry name" value="Glycosidases"/>
    <property type="match status" value="1"/>
</dbReference>
<accession>A0A948X3S3</accession>
<dbReference type="GO" id="GO:0015926">
    <property type="term" value="F:glucosidase activity"/>
    <property type="evidence" value="ECO:0007669"/>
    <property type="project" value="InterPro"/>
</dbReference>
<dbReference type="AlphaFoldDB" id="A0A948X3S3"/>
<reference evidence="7" key="2">
    <citation type="submission" date="2021-04" db="EMBL/GenBank/DDBJ databases">
        <authorList>
            <person name="Gilroy R."/>
        </authorList>
    </citation>
    <scope>NUCLEOTIDE SEQUENCE</scope>
    <source>
        <strain evidence="7">8470</strain>
    </source>
</reference>
<dbReference type="PANTHER" id="PTHR34983:SF1">
    <property type="entry name" value="ARABINOGALACTAN ENDO-BETA-1,4-GALACTANASE A"/>
    <property type="match status" value="1"/>
</dbReference>
<feature type="chain" id="PRO_5038154044" description="Arabinogalactan endo-beta-1,4-galactanase" evidence="6">
    <location>
        <begin position="25"/>
        <end position="373"/>
    </location>
</feature>
<name>A0A948X3S3_9BACT</name>
<evidence type="ECO:0000256" key="6">
    <source>
        <dbReference type="RuleBase" id="RU361192"/>
    </source>
</evidence>
<organism evidence="7 8">
    <name type="scientific">Candidatus Phocaeicola excrementipullorum</name>
    <dbReference type="NCBI Taxonomy" id="2838731"/>
    <lineage>
        <taxon>Bacteria</taxon>
        <taxon>Pseudomonadati</taxon>
        <taxon>Bacteroidota</taxon>
        <taxon>Bacteroidia</taxon>
        <taxon>Bacteroidales</taxon>
        <taxon>Bacteroidaceae</taxon>
        <taxon>Phocaeicola</taxon>
    </lineage>
</organism>
<dbReference type="EC" id="3.2.1.89" evidence="3 6"/>
<dbReference type="EMBL" id="JAHLFJ010000083">
    <property type="protein sequence ID" value="MBU3856756.1"/>
    <property type="molecule type" value="Genomic_DNA"/>
</dbReference>
<gene>
    <name evidence="7" type="ORF">H9928_09445</name>
</gene>
<feature type="signal peptide" evidence="6">
    <location>
        <begin position="1"/>
        <end position="24"/>
    </location>
</feature>
<evidence type="ECO:0000313" key="7">
    <source>
        <dbReference type="EMBL" id="MBU3856756.1"/>
    </source>
</evidence>
<comment type="caution">
    <text evidence="7">The sequence shown here is derived from an EMBL/GenBank/DDBJ whole genome shotgun (WGS) entry which is preliminary data.</text>
</comment>
<dbReference type="SUPFAM" id="SSF51445">
    <property type="entry name" value="(Trans)glycosidases"/>
    <property type="match status" value="1"/>
</dbReference>
<keyword evidence="6" id="KW-0732">Signal</keyword>
<dbReference type="PANTHER" id="PTHR34983">
    <property type="entry name" value="ARABINOGALACTAN ENDO-BETA-1,4-GALACTANASE A"/>
    <property type="match status" value="1"/>
</dbReference>
<proteinExistence type="inferred from homology"/>
<protein>
    <recommendedName>
        <fullName evidence="3 6">Arabinogalactan endo-beta-1,4-galactanase</fullName>
        <ecNumber evidence="3 6">3.2.1.89</ecNumber>
    </recommendedName>
</protein>
<dbReference type="Proteomes" id="UP000784286">
    <property type="component" value="Unassembled WGS sequence"/>
</dbReference>
<evidence type="ECO:0000256" key="1">
    <source>
        <dbReference type="ARBA" id="ARBA00001695"/>
    </source>
</evidence>
<keyword evidence="4 6" id="KW-0378">Hydrolase</keyword>
<dbReference type="InterPro" id="IPR011683">
    <property type="entry name" value="Glyco_hydro_53"/>
</dbReference>
<reference evidence="7" key="1">
    <citation type="journal article" date="2021" name="PeerJ">
        <title>Extensive microbial diversity within the chicken gut microbiome revealed by metagenomics and culture.</title>
        <authorList>
            <person name="Gilroy R."/>
            <person name="Ravi A."/>
            <person name="Getino M."/>
            <person name="Pursley I."/>
            <person name="Horton D.L."/>
            <person name="Alikhan N.F."/>
            <person name="Baker D."/>
            <person name="Gharbi K."/>
            <person name="Hall N."/>
            <person name="Watson M."/>
            <person name="Adriaenssens E.M."/>
            <person name="Foster-Nyarko E."/>
            <person name="Jarju S."/>
            <person name="Secka A."/>
            <person name="Antonio M."/>
            <person name="Oren A."/>
            <person name="Chaudhuri R.R."/>
            <person name="La Ragione R."/>
            <person name="Hildebrand F."/>
            <person name="Pallen M.J."/>
        </authorList>
    </citation>
    <scope>NUCLEOTIDE SEQUENCE</scope>
    <source>
        <strain evidence="7">8470</strain>
    </source>
</reference>
<comment type="catalytic activity">
    <reaction evidence="1 6">
        <text>The enzyme specifically hydrolyzes (1-&gt;4)-beta-D-galactosidic linkages in type I arabinogalactans.</text>
        <dbReference type="EC" id="3.2.1.89"/>
    </reaction>
</comment>
<evidence type="ECO:0000313" key="8">
    <source>
        <dbReference type="Proteomes" id="UP000784286"/>
    </source>
</evidence>
<evidence type="ECO:0000256" key="2">
    <source>
        <dbReference type="ARBA" id="ARBA00010687"/>
    </source>
</evidence>